<evidence type="ECO:0000313" key="5">
    <source>
        <dbReference type="EMBL" id="OIR18908.1"/>
    </source>
</evidence>
<dbReference type="PROSITE" id="PS00356">
    <property type="entry name" value="HTH_LACI_1"/>
    <property type="match status" value="1"/>
</dbReference>
<dbReference type="Pfam" id="PF00356">
    <property type="entry name" value="LacI"/>
    <property type="match status" value="1"/>
</dbReference>
<dbReference type="CDD" id="cd01392">
    <property type="entry name" value="HTH_LacI"/>
    <property type="match status" value="1"/>
</dbReference>
<dbReference type="PANTHER" id="PTHR30146">
    <property type="entry name" value="LACI-RELATED TRANSCRIPTIONAL REPRESSOR"/>
    <property type="match status" value="1"/>
</dbReference>
<dbReference type="InterPro" id="IPR028082">
    <property type="entry name" value="Peripla_BP_I"/>
</dbReference>
<dbReference type="Pfam" id="PF13377">
    <property type="entry name" value="Peripla_BP_3"/>
    <property type="match status" value="1"/>
</dbReference>
<keyword evidence="2" id="KW-0238">DNA-binding</keyword>
<evidence type="ECO:0000259" key="4">
    <source>
        <dbReference type="PROSITE" id="PS50932"/>
    </source>
</evidence>
<dbReference type="PANTHER" id="PTHR30146:SF109">
    <property type="entry name" value="HTH-TYPE TRANSCRIPTIONAL REGULATOR GALS"/>
    <property type="match status" value="1"/>
</dbReference>
<protein>
    <submittedName>
        <fullName evidence="5">HTH-type transcriptional regulator DegA</fullName>
    </submittedName>
</protein>
<organism evidence="5">
    <name type="scientific">mine drainage metagenome</name>
    <dbReference type="NCBI Taxonomy" id="410659"/>
    <lineage>
        <taxon>unclassified sequences</taxon>
        <taxon>metagenomes</taxon>
        <taxon>ecological metagenomes</taxon>
    </lineage>
</organism>
<evidence type="ECO:0000256" key="1">
    <source>
        <dbReference type="ARBA" id="ARBA00023015"/>
    </source>
</evidence>
<dbReference type="SMART" id="SM00354">
    <property type="entry name" value="HTH_LACI"/>
    <property type="match status" value="1"/>
</dbReference>
<accession>A0A1J5TYN9</accession>
<name>A0A1J5TYN9_9ZZZZ</name>
<comment type="caution">
    <text evidence="5">The sequence shown here is derived from an EMBL/GenBank/DDBJ whole genome shotgun (WGS) entry which is preliminary data.</text>
</comment>
<sequence length="327" mass="35713">MSGPSPKARGKKATIYDLARLADVSPGTVSRVLNNRDKVKPETREKILRAARQLNLKPQVSVRVRQIAILSDPTFTDRIEGYAATLTAHLSFALSRRGMGVMLPTNPFEDLPGSFLDGIIAVTFDNKLRSLLSELEGRLPVIYMDKFDLRPQQNAVTSDHFLSGYLAGKHLASRGRKRLGFMGVDAPPVFERLKGYRKAIEEAGLSVDERLFVTLGTGISHPAAVARVVRSGADALFVPGTSFQAMECLHILSYVMGLKVPQDIALIGGENEGISALQNPPLTTIEYPLRDMAERAVAMIDALTSGQKPAERQVVLPVRLIERDSVG</sequence>
<keyword evidence="3" id="KW-0804">Transcription</keyword>
<dbReference type="SUPFAM" id="SSF53822">
    <property type="entry name" value="Periplasmic binding protein-like I"/>
    <property type="match status" value="1"/>
</dbReference>
<reference evidence="5" key="1">
    <citation type="submission" date="2016-10" db="EMBL/GenBank/DDBJ databases">
        <title>Sequence of Gallionella enrichment culture.</title>
        <authorList>
            <person name="Poehlein A."/>
            <person name="Muehling M."/>
            <person name="Daniel R."/>
        </authorList>
    </citation>
    <scope>NUCLEOTIDE SEQUENCE</scope>
</reference>
<feature type="domain" description="HTH lacI-type" evidence="4">
    <location>
        <begin position="13"/>
        <end position="66"/>
    </location>
</feature>
<dbReference type="InterPro" id="IPR010982">
    <property type="entry name" value="Lambda_DNA-bd_dom_sf"/>
</dbReference>
<proteinExistence type="predicted"/>
<dbReference type="GO" id="GO:0003700">
    <property type="term" value="F:DNA-binding transcription factor activity"/>
    <property type="evidence" value="ECO:0007669"/>
    <property type="project" value="TreeGrafter"/>
</dbReference>
<keyword evidence="1" id="KW-0805">Transcription regulation</keyword>
<dbReference type="InterPro" id="IPR000843">
    <property type="entry name" value="HTH_LacI"/>
</dbReference>
<evidence type="ECO:0000256" key="3">
    <source>
        <dbReference type="ARBA" id="ARBA00023163"/>
    </source>
</evidence>
<dbReference type="EMBL" id="MLJW01000002">
    <property type="protein sequence ID" value="OIR18908.1"/>
    <property type="molecule type" value="Genomic_DNA"/>
</dbReference>
<dbReference type="PROSITE" id="PS50932">
    <property type="entry name" value="HTH_LACI_2"/>
    <property type="match status" value="1"/>
</dbReference>
<dbReference type="GO" id="GO:0000976">
    <property type="term" value="F:transcription cis-regulatory region binding"/>
    <property type="evidence" value="ECO:0007669"/>
    <property type="project" value="TreeGrafter"/>
</dbReference>
<dbReference type="Gene3D" id="3.40.50.2300">
    <property type="match status" value="2"/>
</dbReference>
<dbReference type="CDD" id="cd06267">
    <property type="entry name" value="PBP1_LacI_sugar_binding-like"/>
    <property type="match status" value="1"/>
</dbReference>
<dbReference type="AlphaFoldDB" id="A0A1J5TYN9"/>
<dbReference type="InterPro" id="IPR046335">
    <property type="entry name" value="LacI/GalR-like_sensor"/>
</dbReference>
<evidence type="ECO:0000256" key="2">
    <source>
        <dbReference type="ARBA" id="ARBA00023125"/>
    </source>
</evidence>
<dbReference type="Gene3D" id="1.10.260.40">
    <property type="entry name" value="lambda repressor-like DNA-binding domains"/>
    <property type="match status" value="1"/>
</dbReference>
<dbReference type="SUPFAM" id="SSF47413">
    <property type="entry name" value="lambda repressor-like DNA-binding domains"/>
    <property type="match status" value="1"/>
</dbReference>
<gene>
    <name evidence="5" type="primary">degA_1</name>
    <name evidence="5" type="ORF">GALL_12510</name>
</gene>